<evidence type="ECO:0000313" key="8">
    <source>
        <dbReference type="Proteomes" id="UP000187338"/>
    </source>
</evidence>
<dbReference type="Pfam" id="PF00158">
    <property type="entry name" value="Sigma54_activat"/>
    <property type="match status" value="1"/>
</dbReference>
<dbReference type="Gene3D" id="1.10.8.60">
    <property type="match status" value="1"/>
</dbReference>
<dbReference type="SMART" id="SM00382">
    <property type="entry name" value="AAA"/>
    <property type="match status" value="1"/>
</dbReference>
<dbReference type="PANTHER" id="PTHR32071:SF57">
    <property type="entry name" value="C4-DICARBOXYLATE TRANSPORT TRANSCRIPTIONAL REGULATORY PROTEIN DCTD"/>
    <property type="match status" value="1"/>
</dbReference>
<dbReference type="PANTHER" id="PTHR32071">
    <property type="entry name" value="TRANSCRIPTIONAL REGULATORY PROTEIN"/>
    <property type="match status" value="1"/>
</dbReference>
<dbReference type="Gene3D" id="3.40.50.300">
    <property type="entry name" value="P-loop containing nucleotide triphosphate hydrolases"/>
    <property type="match status" value="1"/>
</dbReference>
<dbReference type="InterPro" id="IPR058031">
    <property type="entry name" value="AAA_lid_NorR"/>
</dbReference>
<evidence type="ECO:0000256" key="5">
    <source>
        <dbReference type="ARBA" id="ARBA00023163"/>
    </source>
</evidence>
<dbReference type="InterPro" id="IPR009057">
    <property type="entry name" value="Homeodomain-like_sf"/>
</dbReference>
<dbReference type="SUPFAM" id="SSF52540">
    <property type="entry name" value="P-loop containing nucleoside triphosphate hydrolases"/>
    <property type="match status" value="1"/>
</dbReference>
<evidence type="ECO:0000256" key="2">
    <source>
        <dbReference type="ARBA" id="ARBA00022840"/>
    </source>
</evidence>
<dbReference type="InterPro" id="IPR025943">
    <property type="entry name" value="Sigma_54_int_dom_ATP-bd_2"/>
</dbReference>
<dbReference type="CDD" id="cd00009">
    <property type="entry name" value="AAA"/>
    <property type="match status" value="1"/>
</dbReference>
<keyword evidence="3" id="KW-0805">Transcription regulation</keyword>
<dbReference type="GO" id="GO:0006355">
    <property type="term" value="P:regulation of DNA-templated transcription"/>
    <property type="evidence" value="ECO:0007669"/>
    <property type="project" value="InterPro"/>
</dbReference>
<evidence type="ECO:0000313" key="7">
    <source>
        <dbReference type="EMBL" id="GAV25959.1"/>
    </source>
</evidence>
<evidence type="ECO:0000259" key="6">
    <source>
        <dbReference type="PROSITE" id="PS50045"/>
    </source>
</evidence>
<name>A0A1L8D461_9THEO</name>
<gene>
    <name evidence="7" type="ORF">ciss_18920</name>
</gene>
<dbReference type="PROSITE" id="PS50045">
    <property type="entry name" value="SIGMA54_INTERACT_4"/>
    <property type="match status" value="1"/>
</dbReference>
<protein>
    <submittedName>
        <fullName evidence="7">Fis family transcriptional regulator</fullName>
    </submittedName>
</protein>
<dbReference type="EMBL" id="BDJL01000120">
    <property type="protein sequence ID" value="GAV25959.1"/>
    <property type="molecule type" value="Genomic_DNA"/>
</dbReference>
<evidence type="ECO:0000256" key="3">
    <source>
        <dbReference type="ARBA" id="ARBA00023015"/>
    </source>
</evidence>
<feature type="domain" description="Sigma-54 factor interaction" evidence="6">
    <location>
        <begin position="209"/>
        <end position="439"/>
    </location>
</feature>
<dbReference type="SUPFAM" id="SSF46689">
    <property type="entry name" value="Homeodomain-like"/>
    <property type="match status" value="1"/>
</dbReference>
<keyword evidence="1" id="KW-0547">Nucleotide-binding</keyword>
<dbReference type="InterPro" id="IPR003593">
    <property type="entry name" value="AAA+_ATPase"/>
</dbReference>
<keyword evidence="4" id="KW-0238">DNA-binding</keyword>
<evidence type="ECO:0000256" key="4">
    <source>
        <dbReference type="ARBA" id="ARBA00023125"/>
    </source>
</evidence>
<keyword evidence="8" id="KW-1185">Reference proteome</keyword>
<sequence>MMRKDFTEALNEIFGLVTDLPKKCLSLIPQPQIGYRVLSTPCTPTCPEASTCPYNLILTFKLKDEGFWVAFPKKRENNVTITPALLLKFLLIVLENLQALEQAVDNSLVKNALQFLASQLDTNIFLFDSKGQVIVSQSTSPISLSTFDLWEKLNRAGEPEGWIETTEGNFYYRAFTKNGRIEGILAWKTEPIQPEETDSYFSKDSIFIIPGKNPRFLEIKKLVRQIAITNNTVLLQGESGTGKELFARYIHYLSPRKDRPFIAINCAAIPDNLLESELFGYEDGSFTGARRGGKPGKFELANGGTIFLDEIGDMPIQLQAKLLRVLEERRVERIGATVSYPVDIRIIAATNKNLQELIDAKLFREDLFFRLNVFPVHIPPLRERRDDIPLLLDFYLKNICLEQNKPFKIFSPEAIQILKNYHWPGNVRELKNVVAYAVSLCDGDIITPSFLPKYLLNGTLAGTPQTPVITIGVQNLESKKLKERLEILLGEYGHSTQAKKLIAQELGVSLATLYRWLNKYRLK</sequence>
<proteinExistence type="predicted"/>
<dbReference type="InterPro" id="IPR027417">
    <property type="entry name" value="P-loop_NTPase"/>
</dbReference>
<dbReference type="PROSITE" id="PS00676">
    <property type="entry name" value="SIGMA54_INTERACT_2"/>
    <property type="match status" value="1"/>
</dbReference>
<dbReference type="InterPro" id="IPR002078">
    <property type="entry name" value="Sigma_54_int"/>
</dbReference>
<reference evidence="8" key="1">
    <citation type="submission" date="2016-12" db="EMBL/GenBank/DDBJ databases">
        <title>Draft Genome Sequences od Carboxydothermus pertinax and islandicus, Hydrogenogenic Carboxydotrophic Bacteria.</title>
        <authorList>
            <person name="Fukuyama Y."/>
            <person name="Ohmae K."/>
            <person name="Yoneda Y."/>
            <person name="Yoshida T."/>
            <person name="Sako Y."/>
        </authorList>
    </citation>
    <scope>NUCLEOTIDE SEQUENCE [LARGE SCALE GENOMIC DNA]</scope>
    <source>
        <strain evidence="8">SET</strain>
    </source>
</reference>
<dbReference type="AlphaFoldDB" id="A0A1L8D461"/>
<evidence type="ECO:0000256" key="1">
    <source>
        <dbReference type="ARBA" id="ARBA00022741"/>
    </source>
</evidence>
<accession>A0A1L8D461</accession>
<dbReference type="PROSITE" id="PS00675">
    <property type="entry name" value="SIGMA54_INTERACT_1"/>
    <property type="match status" value="1"/>
</dbReference>
<organism evidence="7 8">
    <name type="scientific">Carboxydothermus islandicus</name>
    <dbReference type="NCBI Taxonomy" id="661089"/>
    <lineage>
        <taxon>Bacteria</taxon>
        <taxon>Bacillati</taxon>
        <taxon>Bacillota</taxon>
        <taxon>Clostridia</taxon>
        <taxon>Thermoanaerobacterales</taxon>
        <taxon>Thermoanaerobacteraceae</taxon>
        <taxon>Carboxydothermus</taxon>
    </lineage>
</organism>
<dbReference type="GO" id="GO:0003677">
    <property type="term" value="F:DNA binding"/>
    <property type="evidence" value="ECO:0007669"/>
    <property type="project" value="UniProtKB-KW"/>
</dbReference>
<dbReference type="FunFam" id="3.40.50.300:FF:000006">
    <property type="entry name" value="DNA-binding transcriptional regulator NtrC"/>
    <property type="match status" value="1"/>
</dbReference>
<keyword evidence="2" id="KW-0067">ATP-binding</keyword>
<dbReference type="Proteomes" id="UP000187338">
    <property type="component" value="Unassembled WGS sequence"/>
</dbReference>
<dbReference type="Pfam" id="PF25601">
    <property type="entry name" value="AAA_lid_14"/>
    <property type="match status" value="1"/>
</dbReference>
<keyword evidence="5" id="KW-0804">Transcription</keyword>
<dbReference type="GO" id="GO:0005524">
    <property type="term" value="F:ATP binding"/>
    <property type="evidence" value="ECO:0007669"/>
    <property type="project" value="UniProtKB-KW"/>
</dbReference>
<dbReference type="PROSITE" id="PS00688">
    <property type="entry name" value="SIGMA54_INTERACT_3"/>
    <property type="match status" value="1"/>
</dbReference>
<dbReference type="STRING" id="661089.ciss_18920"/>
<dbReference type="InterPro" id="IPR025662">
    <property type="entry name" value="Sigma_54_int_dom_ATP-bd_1"/>
</dbReference>
<dbReference type="InterPro" id="IPR025944">
    <property type="entry name" value="Sigma_54_int_dom_CS"/>
</dbReference>
<comment type="caution">
    <text evidence="7">The sequence shown here is derived from an EMBL/GenBank/DDBJ whole genome shotgun (WGS) entry which is preliminary data.</text>
</comment>